<dbReference type="EMBL" id="KC292028">
    <property type="protein sequence ID" value="AGM11845.1"/>
    <property type="molecule type" value="Genomic_DNA"/>
</dbReference>
<dbReference type="GeneID" id="16193676"/>
<dbReference type="KEGG" id="vg:16193676"/>
<protein>
    <submittedName>
        <fullName evidence="1">Uncharacterized protein</fullName>
    </submittedName>
</protein>
<name>R4TA78_9CAUD</name>
<accession>R4TA78</accession>
<gene>
    <name evidence="1" type="primary">78</name>
    <name evidence="1" type="ORF">HCTV2_78</name>
</gene>
<dbReference type="Proteomes" id="UP000204143">
    <property type="component" value="Segment"/>
</dbReference>
<proteinExistence type="predicted"/>
<organism evidence="1 2">
    <name type="scientific">Haloarcula californiae tailed virus 2</name>
    <dbReference type="NCBI Taxonomy" id="1273747"/>
    <lineage>
        <taxon>Viruses</taxon>
        <taxon>Duplodnaviria</taxon>
        <taxon>Heunggongvirae</taxon>
        <taxon>Uroviricota</taxon>
        <taxon>Caudoviricetes</taxon>
        <taxon>Saparoviridae</taxon>
        <taxon>Samsavirus</taxon>
        <taxon>Samsavirus crystalli</taxon>
        <taxon>Samsavirus HCTV2</taxon>
    </lineage>
</organism>
<dbReference type="RefSeq" id="YP_008058440.1">
    <property type="nucleotide sequence ID" value="NC_021319.1"/>
</dbReference>
<reference evidence="1 2" key="1">
    <citation type="submission" date="2012-12" db="EMBL/GenBank/DDBJ databases">
        <authorList>
            <person name="Sencilo A."/>
            <person name="Jacobs-Sera D."/>
            <person name="Russell D.A."/>
            <person name="Ko C."/>
            <person name="Bowman C.A."/>
            <person name="Atanasova N."/>
            <person name="Osterlund E."/>
            <person name="Oksanen H.M."/>
            <person name="Bamford D.H."/>
            <person name="Hatfull G.F."/>
            <person name="Roine E."/>
            <person name="Hendrix R.W."/>
        </authorList>
    </citation>
    <scope>NUCLEOTIDE SEQUENCE [LARGE SCALE GENOMIC DNA]</scope>
</reference>
<sequence>MVMHATRTSMAQQTSTAMDALTENENVEAVDVSSTDSEWTHVVYVYGEARTAGPALDPVQAWAAHHQDVRAELHGDTENSTAYHVEA</sequence>
<keyword evidence="2" id="KW-1185">Reference proteome</keyword>
<evidence type="ECO:0000313" key="2">
    <source>
        <dbReference type="Proteomes" id="UP000204143"/>
    </source>
</evidence>
<evidence type="ECO:0000313" key="1">
    <source>
        <dbReference type="EMBL" id="AGM11845.1"/>
    </source>
</evidence>